<dbReference type="InterPro" id="IPR049625">
    <property type="entry name" value="Glyco_transf_61_cat"/>
</dbReference>
<keyword evidence="1" id="KW-0328">Glycosyltransferase</keyword>
<protein>
    <submittedName>
        <fullName evidence="5">Glycosyltransferase family 61 protein</fullName>
    </submittedName>
</protein>
<evidence type="ECO:0000313" key="6">
    <source>
        <dbReference type="Proteomes" id="UP000776276"/>
    </source>
</evidence>
<organism evidence="5 6">
    <name type="scientific">Sphingomonas quercus</name>
    <dbReference type="NCBI Taxonomy" id="2842451"/>
    <lineage>
        <taxon>Bacteria</taxon>
        <taxon>Pseudomonadati</taxon>
        <taxon>Pseudomonadota</taxon>
        <taxon>Alphaproteobacteria</taxon>
        <taxon>Sphingomonadales</taxon>
        <taxon>Sphingomonadaceae</taxon>
        <taxon>Sphingomonas</taxon>
    </lineage>
</organism>
<evidence type="ECO:0000259" key="4">
    <source>
        <dbReference type="Pfam" id="PF04577"/>
    </source>
</evidence>
<evidence type="ECO:0000313" key="5">
    <source>
        <dbReference type="EMBL" id="MBU3079086.1"/>
    </source>
</evidence>
<gene>
    <name evidence="5" type="ORF">KOF26_14590</name>
</gene>
<dbReference type="PANTHER" id="PTHR20961">
    <property type="entry name" value="GLYCOSYLTRANSFERASE"/>
    <property type="match status" value="1"/>
</dbReference>
<dbReference type="Pfam" id="PF04577">
    <property type="entry name" value="Glyco_transf_61"/>
    <property type="match status" value="1"/>
</dbReference>
<sequence>MAGFQIAAATILRWAPNLHFSERVRPNPETDKFGYRAPARIEAPAIMLGVPQRLMVAAPFFVTVAERGGLVADSLYLNAEYGWCDMLPAVPSVLRLAGRTTLVCGNRPWANHYHWLFQCLAPALVAGEAGMEDDFAVLVPPLDAVRRDSLALCGIGAQRIVELPPDGLAMIERGVHSHLVTGEFAFAPHPALIAALERMGRSVPPSAFAGRKVYVARTDSSNRRMINEAALCVALESRGYAIVLTSGMSLAEQMALFRDARTIVTPHGAGLTNIVFASSGEAGPTVVELHQENYLHLAFLKICQAKGLRYHSVVSPMIDAGSDGRHHSTWAADLPLVLKVVDGLG</sequence>
<dbReference type="EMBL" id="JAHKRT010000008">
    <property type="protein sequence ID" value="MBU3079086.1"/>
    <property type="molecule type" value="Genomic_DNA"/>
</dbReference>
<accession>A0ABS6BNW0</accession>
<dbReference type="Proteomes" id="UP000776276">
    <property type="component" value="Unassembled WGS sequence"/>
</dbReference>
<evidence type="ECO:0000256" key="2">
    <source>
        <dbReference type="ARBA" id="ARBA00022679"/>
    </source>
</evidence>
<keyword evidence="6" id="KW-1185">Reference proteome</keyword>
<comment type="caution">
    <text evidence="5">The sequence shown here is derived from an EMBL/GenBank/DDBJ whole genome shotgun (WGS) entry which is preliminary data.</text>
</comment>
<dbReference type="InterPro" id="IPR007657">
    <property type="entry name" value="Glycosyltransferase_61"/>
</dbReference>
<evidence type="ECO:0000256" key="3">
    <source>
        <dbReference type="ARBA" id="ARBA00023180"/>
    </source>
</evidence>
<reference evidence="5 6" key="1">
    <citation type="submission" date="2021-06" db="EMBL/GenBank/DDBJ databases">
        <title>Sphingomonas sp. XMGL2, whole genome shotgun sequencing project.</title>
        <authorList>
            <person name="Zhao G."/>
            <person name="Shen L."/>
        </authorList>
    </citation>
    <scope>NUCLEOTIDE SEQUENCE [LARGE SCALE GENOMIC DNA]</scope>
    <source>
        <strain evidence="5 6">XMGL2</strain>
    </source>
</reference>
<dbReference type="RefSeq" id="WP_216326535.1">
    <property type="nucleotide sequence ID" value="NZ_JAHKRT010000008.1"/>
</dbReference>
<name>A0ABS6BNW0_9SPHN</name>
<keyword evidence="3" id="KW-0325">Glycoprotein</keyword>
<feature type="domain" description="Glycosyltransferase 61 catalytic" evidence="4">
    <location>
        <begin position="113"/>
        <end position="280"/>
    </location>
</feature>
<proteinExistence type="predicted"/>
<keyword evidence="2" id="KW-0808">Transferase</keyword>
<evidence type="ECO:0000256" key="1">
    <source>
        <dbReference type="ARBA" id="ARBA00022676"/>
    </source>
</evidence>